<protein>
    <submittedName>
        <fullName evidence="4">Uncharacterized protein</fullName>
    </submittedName>
</protein>
<keyword evidence="2" id="KW-0812">Transmembrane</keyword>
<evidence type="ECO:0000313" key="4">
    <source>
        <dbReference type="EMBL" id="ORX84525.1"/>
    </source>
</evidence>
<dbReference type="EMBL" id="MCFG01000050">
    <property type="protein sequence ID" value="ORX84525.1"/>
    <property type="molecule type" value="Genomic_DNA"/>
</dbReference>
<evidence type="ECO:0000256" key="3">
    <source>
        <dbReference type="SAM" id="SignalP"/>
    </source>
</evidence>
<evidence type="ECO:0000313" key="5">
    <source>
        <dbReference type="Proteomes" id="UP000193944"/>
    </source>
</evidence>
<feature type="signal peptide" evidence="3">
    <location>
        <begin position="1"/>
        <end position="18"/>
    </location>
</feature>
<reference evidence="4 5" key="2">
    <citation type="submission" date="2016-08" db="EMBL/GenBank/DDBJ databases">
        <title>Pervasive Adenine N6-methylation of Active Genes in Fungi.</title>
        <authorList>
            <consortium name="DOE Joint Genome Institute"/>
            <person name="Mondo S.J."/>
            <person name="Dannebaum R.O."/>
            <person name="Kuo R.C."/>
            <person name="Labutti K."/>
            <person name="Haridas S."/>
            <person name="Kuo A."/>
            <person name="Salamov A."/>
            <person name="Ahrendt S.R."/>
            <person name="Lipzen A."/>
            <person name="Sullivan W."/>
            <person name="Andreopoulos W.B."/>
            <person name="Clum A."/>
            <person name="Lindquist E."/>
            <person name="Daum C."/>
            <person name="Ramamoorthy G.K."/>
            <person name="Gryganskyi A."/>
            <person name="Culley D."/>
            <person name="Magnuson J.K."/>
            <person name="James T.Y."/>
            <person name="O'Malley M.A."/>
            <person name="Stajich J.E."/>
            <person name="Spatafora J.W."/>
            <person name="Visel A."/>
            <person name="Grigoriev I.V."/>
        </authorList>
    </citation>
    <scope>NUCLEOTIDE SEQUENCE [LARGE SCALE GENOMIC DNA]</scope>
    <source>
        <strain evidence="4 5">S4</strain>
    </source>
</reference>
<keyword evidence="3" id="KW-0732">Signal</keyword>
<keyword evidence="2" id="KW-0472">Membrane</keyword>
<evidence type="ECO:0000256" key="2">
    <source>
        <dbReference type="SAM" id="Phobius"/>
    </source>
</evidence>
<accession>A0A1Y1XFJ3</accession>
<comment type="caution">
    <text evidence="4">The sequence shown here is derived from an EMBL/GenBank/DDBJ whole genome shotgun (WGS) entry which is preliminary data.</text>
</comment>
<evidence type="ECO:0000256" key="1">
    <source>
        <dbReference type="SAM" id="MobiDB-lite"/>
    </source>
</evidence>
<name>A0A1Y1XFJ3_9FUNG</name>
<reference evidence="4 5" key="1">
    <citation type="submission" date="2016-08" db="EMBL/GenBank/DDBJ databases">
        <title>A Parts List for Fungal Cellulosomes Revealed by Comparative Genomics.</title>
        <authorList>
            <consortium name="DOE Joint Genome Institute"/>
            <person name="Haitjema C.H."/>
            <person name="Gilmore S.P."/>
            <person name="Henske J.K."/>
            <person name="Solomon K.V."/>
            <person name="De Groot R."/>
            <person name="Kuo A."/>
            <person name="Mondo S.J."/>
            <person name="Salamov A.A."/>
            <person name="Labutti K."/>
            <person name="Zhao Z."/>
            <person name="Chiniquy J."/>
            <person name="Barry K."/>
            <person name="Brewer H.M."/>
            <person name="Purvine S.O."/>
            <person name="Wright A.T."/>
            <person name="Boxma B."/>
            <person name="Van Alen T."/>
            <person name="Hackstein J.H."/>
            <person name="Baker S.E."/>
            <person name="Grigoriev I.V."/>
            <person name="O'Malley M.A."/>
        </authorList>
    </citation>
    <scope>NUCLEOTIDE SEQUENCE [LARGE SCALE GENOMIC DNA]</scope>
    <source>
        <strain evidence="4 5">S4</strain>
    </source>
</reference>
<keyword evidence="5" id="KW-1185">Reference proteome</keyword>
<organism evidence="4 5">
    <name type="scientific">Anaeromyces robustus</name>
    <dbReference type="NCBI Taxonomy" id="1754192"/>
    <lineage>
        <taxon>Eukaryota</taxon>
        <taxon>Fungi</taxon>
        <taxon>Fungi incertae sedis</taxon>
        <taxon>Chytridiomycota</taxon>
        <taxon>Chytridiomycota incertae sedis</taxon>
        <taxon>Neocallimastigomycetes</taxon>
        <taxon>Neocallimastigales</taxon>
        <taxon>Neocallimastigaceae</taxon>
        <taxon>Anaeromyces</taxon>
    </lineage>
</organism>
<dbReference type="Proteomes" id="UP000193944">
    <property type="component" value="Unassembled WGS sequence"/>
</dbReference>
<feature type="transmembrane region" description="Helical" evidence="2">
    <location>
        <begin position="198"/>
        <end position="216"/>
    </location>
</feature>
<feature type="chain" id="PRO_5012824475" evidence="3">
    <location>
        <begin position="19"/>
        <end position="261"/>
    </location>
</feature>
<gene>
    <name evidence="4" type="ORF">BCR32DRAFT_125125</name>
</gene>
<sequence length="261" mass="30321">MKLINILLISLFIVFALAETTAKTLPTKSSKTVPKITSTKTVPTTSSKTVPKTTKTVPKTSTKTVPTTSSKTVPKTTKTVPKTSTKTFQIPHQRLFQRLPLKQFQILHQRLFQRLPLRQFQIPHLRLFQRLIPRLFQQLHLRLYQKLLLLKQFQKQQLRQFQKLLKHFQLLLRQFQRLPQKQLLELPLLELLLPLKTVVQLIMLITITVVVPKIGIVKLKSPMNVMENLENVGLNHGILPLMISVELLTECVQKFGIRYKY</sequence>
<proteinExistence type="predicted"/>
<keyword evidence="2" id="KW-1133">Transmembrane helix</keyword>
<dbReference type="AlphaFoldDB" id="A0A1Y1XFJ3"/>
<feature type="region of interest" description="Disordered" evidence="1">
    <location>
        <begin position="36"/>
        <end position="84"/>
    </location>
</feature>